<evidence type="ECO:0000256" key="1">
    <source>
        <dbReference type="ARBA" id="ARBA00022722"/>
    </source>
</evidence>
<dbReference type="Pfam" id="PF01844">
    <property type="entry name" value="HNH"/>
    <property type="match status" value="1"/>
</dbReference>
<keyword evidence="7" id="KW-0255">Endonuclease</keyword>
<protein>
    <recommendedName>
        <fullName evidence="4">Putative HNH nuclease YajD</fullName>
    </recommendedName>
</protein>
<name>A0ABV4BS41_9CLOT</name>
<organism evidence="7 8">
    <name type="scientific">Clostridium moutaii</name>
    <dbReference type="NCBI Taxonomy" id="3240932"/>
    <lineage>
        <taxon>Bacteria</taxon>
        <taxon>Bacillati</taxon>
        <taxon>Bacillota</taxon>
        <taxon>Clostridia</taxon>
        <taxon>Eubacteriales</taxon>
        <taxon>Clostridiaceae</taxon>
        <taxon>Clostridium</taxon>
    </lineage>
</organism>
<proteinExistence type="inferred from homology"/>
<evidence type="ECO:0000313" key="8">
    <source>
        <dbReference type="Proteomes" id="UP001564657"/>
    </source>
</evidence>
<dbReference type="PANTHER" id="PTHR41286">
    <property type="entry name" value="HNH NUCLEASE YAJD-RELATED"/>
    <property type="match status" value="1"/>
</dbReference>
<feature type="compositionally biased region" description="Basic and acidic residues" evidence="5">
    <location>
        <begin position="37"/>
        <end position="47"/>
    </location>
</feature>
<dbReference type="InterPro" id="IPR003615">
    <property type="entry name" value="HNH_nuc"/>
</dbReference>
<evidence type="ECO:0000256" key="2">
    <source>
        <dbReference type="ARBA" id="ARBA00022801"/>
    </source>
</evidence>
<dbReference type="CDD" id="cd00085">
    <property type="entry name" value="HNHc"/>
    <property type="match status" value="1"/>
</dbReference>
<keyword evidence="2" id="KW-0378">Hydrolase</keyword>
<evidence type="ECO:0000313" key="7">
    <source>
        <dbReference type="EMBL" id="MEY8001598.1"/>
    </source>
</evidence>
<dbReference type="EMBL" id="JBGEWD010000021">
    <property type="protein sequence ID" value="MEY8001598.1"/>
    <property type="molecule type" value="Genomic_DNA"/>
</dbReference>
<gene>
    <name evidence="7" type="ORF">AB8U03_15620</name>
</gene>
<evidence type="ECO:0000256" key="5">
    <source>
        <dbReference type="SAM" id="MobiDB-lite"/>
    </source>
</evidence>
<dbReference type="RefSeq" id="WP_369705491.1">
    <property type="nucleotide sequence ID" value="NZ_JBGEWD010000021.1"/>
</dbReference>
<keyword evidence="8" id="KW-1185">Reference proteome</keyword>
<evidence type="ECO:0000259" key="6">
    <source>
        <dbReference type="SMART" id="SM00507"/>
    </source>
</evidence>
<sequence length="123" mass="14688">MPNRPLRPCRKLGCPKLTRDLTGYCDNHRHIYEEKKKERWNESDKNRKSASKRGYNTRWNKARKTYLTNHPLCVECMKEDKVTPATVVDHIKPHRGDMKLFWDVSNWQSLCKIHHDKKTARGE</sequence>
<dbReference type="Proteomes" id="UP001564657">
    <property type="component" value="Unassembled WGS sequence"/>
</dbReference>
<feature type="region of interest" description="Disordered" evidence="5">
    <location>
        <begin position="37"/>
        <end position="56"/>
    </location>
</feature>
<dbReference type="PANTHER" id="PTHR41286:SF1">
    <property type="entry name" value="HNH NUCLEASE YAJD-RELATED"/>
    <property type="match status" value="1"/>
</dbReference>
<keyword evidence="1" id="KW-0540">Nuclease</keyword>
<evidence type="ECO:0000256" key="3">
    <source>
        <dbReference type="ARBA" id="ARBA00038412"/>
    </source>
</evidence>
<accession>A0ABV4BS41</accession>
<feature type="domain" description="HNH nuclease" evidence="6">
    <location>
        <begin position="61"/>
        <end position="116"/>
    </location>
</feature>
<comment type="caution">
    <text evidence="7">The sequence shown here is derived from an EMBL/GenBank/DDBJ whole genome shotgun (WGS) entry which is preliminary data.</text>
</comment>
<dbReference type="InterPro" id="IPR002711">
    <property type="entry name" value="HNH"/>
</dbReference>
<comment type="similarity">
    <text evidence="3">Belongs to the HNH nuclease family.</text>
</comment>
<dbReference type="GO" id="GO:0004519">
    <property type="term" value="F:endonuclease activity"/>
    <property type="evidence" value="ECO:0007669"/>
    <property type="project" value="UniProtKB-KW"/>
</dbReference>
<reference evidence="7 8" key="1">
    <citation type="submission" date="2024-08" db="EMBL/GenBank/DDBJ databases">
        <title>Clostridium lapicellarii sp. nov., and Clostridium renhuaiense sp. nov., two species isolated from the mud in a fermentation cellar used for producing sauce-flavour Chinese liquors.</title>
        <authorList>
            <person name="Yang F."/>
            <person name="Wang H."/>
            <person name="Chen L.Q."/>
            <person name="Zhou N."/>
            <person name="Lu J.J."/>
            <person name="Pu X.X."/>
            <person name="Wan B."/>
            <person name="Wang L."/>
            <person name="Liu S.J."/>
        </authorList>
    </citation>
    <scope>NUCLEOTIDE SEQUENCE [LARGE SCALE GENOMIC DNA]</scope>
    <source>
        <strain evidence="7 8">MT-5</strain>
    </source>
</reference>
<evidence type="ECO:0000256" key="4">
    <source>
        <dbReference type="ARBA" id="ARBA00040194"/>
    </source>
</evidence>
<dbReference type="SMART" id="SM00507">
    <property type="entry name" value="HNHc"/>
    <property type="match status" value="1"/>
</dbReference>